<evidence type="ECO:0000313" key="2">
    <source>
        <dbReference type="EMBL" id="PSJ79867.1"/>
    </source>
</evidence>
<dbReference type="OrthoDB" id="9810140at2"/>
<accession>A0A2P7TYT4</accession>
<dbReference type="EMBL" id="PXYY01000066">
    <property type="protein sequence ID" value="PSJ79867.1"/>
    <property type="molecule type" value="Genomic_DNA"/>
</dbReference>
<evidence type="ECO:0008006" key="4">
    <source>
        <dbReference type="Google" id="ProtNLM"/>
    </source>
</evidence>
<proteinExistence type="predicted"/>
<name>A0A2P7TYT4_9NEIS</name>
<organism evidence="2 3">
    <name type="scientific">Neisseria iguanae</name>
    <dbReference type="NCBI Taxonomy" id="90242"/>
    <lineage>
        <taxon>Bacteria</taxon>
        <taxon>Pseudomonadati</taxon>
        <taxon>Pseudomonadota</taxon>
        <taxon>Betaproteobacteria</taxon>
        <taxon>Neisseriales</taxon>
        <taxon>Neisseriaceae</taxon>
        <taxon>Neisseria</taxon>
    </lineage>
</organism>
<protein>
    <recommendedName>
        <fullName evidence="4">DNA-binding protein</fullName>
    </recommendedName>
</protein>
<sequence>MTNNANQPIPAKRYFTLDELCQLVQISPEEFARWQYENGVVVGYGGHRYTRSDVVKLLKLRDTFSPYPEEQPQEKLGADGQPAADTDEIREGLKNMLAGLEKILAK</sequence>
<dbReference type="Proteomes" id="UP000241868">
    <property type="component" value="Unassembled WGS sequence"/>
</dbReference>
<keyword evidence="3" id="KW-1185">Reference proteome</keyword>
<reference evidence="2 3" key="1">
    <citation type="submission" date="2018-03" db="EMBL/GenBank/DDBJ databases">
        <title>Neisseria weixii sp. nov., isolated from the intestinal contents of Tibetan Plateau pika (Ochotona curzoniae) in Yushu, Qinghai Province, China.</title>
        <authorList>
            <person name="Gui Z."/>
        </authorList>
    </citation>
    <scope>NUCLEOTIDE SEQUENCE [LARGE SCALE GENOMIC DNA]</scope>
    <source>
        <strain evidence="2 3">ATCC 51483</strain>
    </source>
</reference>
<gene>
    <name evidence="2" type="ORF">C7N83_09705</name>
</gene>
<dbReference type="AlphaFoldDB" id="A0A2P7TYT4"/>
<evidence type="ECO:0000313" key="3">
    <source>
        <dbReference type="Proteomes" id="UP000241868"/>
    </source>
</evidence>
<dbReference type="RefSeq" id="WP_106742329.1">
    <property type="nucleotide sequence ID" value="NZ_PXYY01000066.1"/>
</dbReference>
<feature type="region of interest" description="Disordered" evidence="1">
    <location>
        <begin position="65"/>
        <end position="86"/>
    </location>
</feature>
<comment type="caution">
    <text evidence="2">The sequence shown here is derived from an EMBL/GenBank/DDBJ whole genome shotgun (WGS) entry which is preliminary data.</text>
</comment>
<evidence type="ECO:0000256" key="1">
    <source>
        <dbReference type="SAM" id="MobiDB-lite"/>
    </source>
</evidence>